<dbReference type="Pfam" id="PF21834">
    <property type="entry name" value="DUF6894"/>
    <property type="match status" value="1"/>
</dbReference>
<name>A0A0H1R5L2_9HYPH</name>
<evidence type="ECO:0000313" key="3">
    <source>
        <dbReference type="Proteomes" id="UP000035489"/>
    </source>
</evidence>
<evidence type="ECO:0000313" key="2">
    <source>
        <dbReference type="EMBL" id="KLK90314.1"/>
    </source>
</evidence>
<evidence type="ECO:0000259" key="1">
    <source>
        <dbReference type="Pfam" id="PF21834"/>
    </source>
</evidence>
<dbReference type="PATRIC" id="fig|1225564.3.peg.6871"/>
<gene>
    <name evidence="2" type="ORF">AA309_26395</name>
</gene>
<protein>
    <recommendedName>
        <fullName evidence="1">DUF6894 domain-containing protein</fullName>
    </recommendedName>
</protein>
<dbReference type="InterPro" id="IPR054189">
    <property type="entry name" value="DUF6894"/>
</dbReference>
<keyword evidence="3" id="KW-1185">Reference proteome</keyword>
<dbReference type="EMBL" id="LCYG01000088">
    <property type="protein sequence ID" value="KLK90314.1"/>
    <property type="molecule type" value="Genomic_DNA"/>
</dbReference>
<accession>A0A0H1R5L2</accession>
<proteinExistence type="predicted"/>
<dbReference type="Proteomes" id="UP000035489">
    <property type="component" value="Unassembled WGS sequence"/>
</dbReference>
<comment type="caution">
    <text evidence="2">The sequence shown here is derived from an EMBL/GenBank/DDBJ whole genome shotgun (WGS) entry which is preliminary data.</text>
</comment>
<organism evidence="2 3">
    <name type="scientific">Microvirga vignae</name>
    <dbReference type="NCBI Taxonomy" id="1225564"/>
    <lineage>
        <taxon>Bacteria</taxon>
        <taxon>Pseudomonadati</taxon>
        <taxon>Pseudomonadota</taxon>
        <taxon>Alphaproteobacteria</taxon>
        <taxon>Hyphomicrobiales</taxon>
        <taxon>Methylobacteriaceae</taxon>
        <taxon>Microvirga</taxon>
    </lineage>
</organism>
<feature type="domain" description="DUF6894" evidence="1">
    <location>
        <begin position="2"/>
        <end position="56"/>
    </location>
</feature>
<dbReference type="AlphaFoldDB" id="A0A0H1R5L2"/>
<sequence>MQDDEGQSFPDLEAACGHARQVAEQFWADLSASVVREAVTIEVTDESGQEFTTVRFHADTELVRSPSIS</sequence>
<reference evidence="2 3" key="1">
    <citation type="submission" date="2015-05" db="EMBL/GenBank/DDBJ databases">
        <title>Draft genome sequence of Microvirga vignae strain BR3299, a novel nitrogen fixing bacteria isolated from Brazil semi-aired region.</title>
        <authorList>
            <person name="Zilli J.E."/>
            <person name="Passos S.R."/>
            <person name="Leite J."/>
            <person name="Baldani J.I."/>
            <person name="Xavier G.R."/>
            <person name="Rumjaneck N.G."/>
            <person name="Simoes-Araujo J.L."/>
        </authorList>
    </citation>
    <scope>NUCLEOTIDE SEQUENCE [LARGE SCALE GENOMIC DNA]</scope>
    <source>
        <strain evidence="2 3">BR3299</strain>
    </source>
</reference>